<dbReference type="Proteomes" id="UP000004621">
    <property type="component" value="Unassembled WGS sequence"/>
</dbReference>
<dbReference type="AlphaFoldDB" id="A0A9W5IRV8"/>
<comment type="caution">
    <text evidence="1">The sequence shown here is derived from an EMBL/GenBank/DDBJ whole genome shotgun (WGS) entry which is preliminary data.</text>
</comment>
<name>A0A9W5IRV8_NEISU</name>
<reference evidence="1 2" key="1">
    <citation type="submission" date="2010-01" db="EMBL/GenBank/DDBJ databases">
        <authorList>
            <person name="Weinstock G."/>
            <person name="Sodergren E."/>
            <person name="Clifton S."/>
            <person name="Fulton L."/>
            <person name="Fulton B."/>
            <person name="Courtney L."/>
            <person name="Fronick C."/>
            <person name="Harrison M."/>
            <person name="Strong C."/>
            <person name="Farmer C."/>
            <person name="Delahaunty K."/>
            <person name="Markovic C."/>
            <person name="Hall O."/>
            <person name="Minx P."/>
            <person name="Tomlinson C."/>
            <person name="Mitreva M."/>
            <person name="Nelson J."/>
            <person name="Hou S."/>
            <person name="Wollam A."/>
            <person name="Pepin K.H."/>
            <person name="Johnson M."/>
            <person name="Bhonagiri V."/>
            <person name="Nash W.E."/>
            <person name="Warren W."/>
            <person name="Chinwalla A."/>
            <person name="Mardis E.R."/>
            <person name="Wilson R.K."/>
        </authorList>
    </citation>
    <scope>NUCLEOTIDE SEQUENCE [LARGE SCALE GENOMIC DNA]</scope>
    <source>
        <strain evidence="1 2">NJ9703</strain>
    </source>
</reference>
<accession>A0A9W5IRV8</accession>
<sequence length="47" mass="5424">MFAFIRCFYSKPLLFPDGPSFVSKHYMPSEKIIRHPNLNPPKSNASL</sequence>
<gene>
    <name evidence="1" type="ORF">NEISUBOT_03895</name>
</gene>
<protein>
    <submittedName>
        <fullName evidence="1">Uncharacterized protein</fullName>
    </submittedName>
</protein>
<proteinExistence type="predicted"/>
<evidence type="ECO:0000313" key="2">
    <source>
        <dbReference type="Proteomes" id="UP000004621"/>
    </source>
</evidence>
<dbReference type="EMBL" id="ACEO02000003">
    <property type="protein sequence ID" value="EFC52541.1"/>
    <property type="molecule type" value="Genomic_DNA"/>
</dbReference>
<organism evidence="1 2">
    <name type="scientific">Neisseria subflava NJ9703</name>
    <dbReference type="NCBI Taxonomy" id="546268"/>
    <lineage>
        <taxon>Bacteria</taxon>
        <taxon>Pseudomonadati</taxon>
        <taxon>Pseudomonadota</taxon>
        <taxon>Betaproteobacteria</taxon>
        <taxon>Neisseriales</taxon>
        <taxon>Neisseriaceae</taxon>
        <taxon>Neisseria</taxon>
    </lineage>
</organism>
<evidence type="ECO:0000313" key="1">
    <source>
        <dbReference type="EMBL" id="EFC52541.1"/>
    </source>
</evidence>